<keyword evidence="2" id="KW-1133">Transmembrane helix</keyword>
<gene>
    <name evidence="3" type="ORF">AA23TX_00846</name>
</gene>
<proteinExistence type="predicted"/>
<evidence type="ECO:0000256" key="2">
    <source>
        <dbReference type="SAM" id="Phobius"/>
    </source>
</evidence>
<feature type="region of interest" description="Disordered" evidence="1">
    <location>
        <begin position="61"/>
        <end position="81"/>
    </location>
</feature>
<feature type="compositionally biased region" description="Low complexity" evidence="1">
    <location>
        <begin position="269"/>
        <end position="287"/>
    </location>
</feature>
<reference evidence="3 4" key="1">
    <citation type="submission" date="2019-09" db="EMBL/GenBank/DDBJ databases">
        <authorList>
            <person name="Leyn A S."/>
        </authorList>
    </citation>
    <scope>NUCLEOTIDE SEQUENCE [LARGE SCALE GENOMIC DNA]</scope>
    <source>
        <strain evidence="3">AA231_1</strain>
    </source>
</reference>
<evidence type="ECO:0008006" key="5">
    <source>
        <dbReference type="Google" id="ProtNLM"/>
    </source>
</evidence>
<keyword evidence="2" id="KW-0812">Transmembrane</keyword>
<feature type="region of interest" description="Disordered" evidence="1">
    <location>
        <begin position="219"/>
        <end position="287"/>
    </location>
</feature>
<feature type="transmembrane region" description="Helical" evidence="2">
    <location>
        <begin position="28"/>
        <end position="51"/>
    </location>
</feature>
<protein>
    <recommendedName>
        <fullName evidence="5">DUF3105 domain-containing protein</fullName>
    </recommendedName>
</protein>
<evidence type="ECO:0000256" key="1">
    <source>
        <dbReference type="SAM" id="MobiDB-lite"/>
    </source>
</evidence>
<evidence type="ECO:0000313" key="4">
    <source>
        <dbReference type="Proteomes" id="UP000399805"/>
    </source>
</evidence>
<dbReference type="AlphaFoldDB" id="A0A6I8LJH1"/>
<dbReference type="EMBL" id="CABVGP010000001">
    <property type="protein sequence ID" value="VVJ15825.1"/>
    <property type="molecule type" value="Genomic_DNA"/>
</dbReference>
<keyword evidence="2" id="KW-0472">Membrane</keyword>
<keyword evidence="4" id="KW-1185">Reference proteome</keyword>
<evidence type="ECO:0000313" key="3">
    <source>
        <dbReference type="EMBL" id="VVJ15825.1"/>
    </source>
</evidence>
<sequence>MANGTTRKKGSAVKAARGSVVSKKGTPWGTIIAVVAIVALAGAVITYYMVASAPKREQKDREAAAASFAPTASDPDPSKRIPGVVTATYTGSVHVLPTERVAYDKTPPFGGPHDGYWATCTGTVYPNAVRTENMVHALEHGAVWIAYNPQQVTGDALNLLKVRAEGKPYTMLSPYPGLDKPISLQSWGHQLKLDAADDARIDEFIAALRSNPNGVYPEVGASCDALGPGQFDPDNPPPFDPSKPGPDAKAMDYKGSTGAQADQTGGMGQQQPAPSTGAPAPSATPTK</sequence>
<feature type="compositionally biased region" description="Low complexity" evidence="1">
    <location>
        <begin position="64"/>
        <end position="75"/>
    </location>
</feature>
<dbReference type="Pfam" id="PF11303">
    <property type="entry name" value="DUF3105"/>
    <property type="match status" value="1"/>
</dbReference>
<name>A0A6I8LJH1_9PSEU</name>
<feature type="compositionally biased region" description="Pro residues" evidence="1">
    <location>
        <begin position="234"/>
        <end position="244"/>
    </location>
</feature>
<accession>A0A6I8LJH1</accession>
<organism evidence="3 4">
    <name type="scientific">Amycolatopsis camponoti</name>
    <dbReference type="NCBI Taxonomy" id="2606593"/>
    <lineage>
        <taxon>Bacteria</taxon>
        <taxon>Bacillati</taxon>
        <taxon>Actinomycetota</taxon>
        <taxon>Actinomycetes</taxon>
        <taxon>Pseudonocardiales</taxon>
        <taxon>Pseudonocardiaceae</taxon>
        <taxon>Amycolatopsis</taxon>
    </lineage>
</organism>
<dbReference type="InterPro" id="IPR021454">
    <property type="entry name" value="DUF3105"/>
</dbReference>
<dbReference type="Proteomes" id="UP000399805">
    <property type="component" value="Unassembled WGS sequence"/>
</dbReference>